<dbReference type="EMBL" id="CAJVPY010011046">
    <property type="protein sequence ID" value="CAG8723889.1"/>
    <property type="molecule type" value="Genomic_DNA"/>
</dbReference>
<reference evidence="1" key="1">
    <citation type="submission" date="2021-06" db="EMBL/GenBank/DDBJ databases">
        <authorList>
            <person name="Kallberg Y."/>
            <person name="Tangrot J."/>
            <person name="Rosling A."/>
        </authorList>
    </citation>
    <scope>NUCLEOTIDE SEQUENCE</scope>
    <source>
        <strain evidence="1">MA453B</strain>
    </source>
</reference>
<dbReference type="OrthoDB" id="2445465at2759"/>
<gene>
    <name evidence="1" type="ORF">DERYTH_LOCUS14535</name>
</gene>
<name>A0A9N9I6K8_9GLOM</name>
<evidence type="ECO:0000313" key="2">
    <source>
        <dbReference type="Proteomes" id="UP000789405"/>
    </source>
</evidence>
<dbReference type="Proteomes" id="UP000789405">
    <property type="component" value="Unassembled WGS sequence"/>
</dbReference>
<keyword evidence="2" id="KW-1185">Reference proteome</keyword>
<proteinExistence type="predicted"/>
<feature type="non-terminal residue" evidence="1">
    <location>
        <position position="1"/>
    </location>
</feature>
<protein>
    <submittedName>
        <fullName evidence="1">10981_t:CDS:1</fullName>
    </submittedName>
</protein>
<evidence type="ECO:0000313" key="1">
    <source>
        <dbReference type="EMBL" id="CAG8723889.1"/>
    </source>
</evidence>
<organism evidence="1 2">
    <name type="scientific">Dentiscutata erythropus</name>
    <dbReference type="NCBI Taxonomy" id="1348616"/>
    <lineage>
        <taxon>Eukaryota</taxon>
        <taxon>Fungi</taxon>
        <taxon>Fungi incertae sedis</taxon>
        <taxon>Mucoromycota</taxon>
        <taxon>Glomeromycotina</taxon>
        <taxon>Glomeromycetes</taxon>
        <taxon>Diversisporales</taxon>
        <taxon>Gigasporaceae</taxon>
        <taxon>Dentiscutata</taxon>
    </lineage>
</organism>
<dbReference type="AlphaFoldDB" id="A0A9N9I6K8"/>
<comment type="caution">
    <text evidence="1">The sequence shown here is derived from an EMBL/GenBank/DDBJ whole genome shotgun (WGS) entry which is preliminary data.</text>
</comment>
<sequence>KRKLGNQSNQAQLSDFIESTKLMPEQTAFANQGIIKKLNSSRNLTIACDGWSNPSNDSIWNFVVYTPDRCQYLTLKTLAEENLVEGGGLKRWVDTRWHTMYDCVFSIIRHKVPLEIIRNSDNVNVSVQSVLRTRAFFDDLNALAFVLRPIKLAISILESQNCSLADCFVGLVCLGAAIRRLPENDYCSFRQQAITVFNRRFAEFDDDAYILYFFLHPGYTENQILKSNKDRIVKLEFQILFLNKLVLKLKLEQLEDNKRKKKWVVFIQ</sequence>
<accession>A0A9N9I6K8</accession>
<dbReference type="SUPFAM" id="SSF53098">
    <property type="entry name" value="Ribonuclease H-like"/>
    <property type="match status" value="1"/>
</dbReference>
<dbReference type="InterPro" id="IPR012337">
    <property type="entry name" value="RNaseH-like_sf"/>
</dbReference>